<comment type="caution">
    <text evidence="2">The sequence shown here is derived from an EMBL/GenBank/DDBJ whole genome shotgun (WGS) entry which is preliminary data.</text>
</comment>
<sequence>MATEVLRRTGRGGAGNYYFGRKKKRAELDKAAAPAPVPSVPPLPEPQPQTQAATLDPDPPLIRIQTQTFSGRTRTGRGGAGNFGPAWAAAAAADCGDSSSTDPERASRRTEAASGADSLAAKARVAVAAINLAAKSRAGNSGRGGAGNWSGQPGVVVNSRSCANSVVSGSSGASLMSRSTTSNGDRVIRWMKSAEWRHWRNGGRSEGPCGAVSGWD</sequence>
<keyword evidence="3" id="KW-1185">Reference proteome</keyword>
<evidence type="ECO:0000256" key="1">
    <source>
        <dbReference type="SAM" id="MobiDB-lite"/>
    </source>
</evidence>
<feature type="compositionally biased region" description="Pro residues" evidence="1">
    <location>
        <begin position="35"/>
        <end position="47"/>
    </location>
</feature>
<feature type="compositionally biased region" description="Basic and acidic residues" evidence="1">
    <location>
        <begin position="102"/>
        <end position="111"/>
    </location>
</feature>
<feature type="region of interest" description="Disordered" evidence="1">
    <location>
        <begin position="27"/>
        <end position="61"/>
    </location>
</feature>
<dbReference type="Proteomes" id="UP001583172">
    <property type="component" value="Unassembled WGS sequence"/>
</dbReference>
<organism evidence="2 3">
    <name type="scientific">Humicola insolens</name>
    <name type="common">Soft-rot fungus</name>
    <dbReference type="NCBI Taxonomy" id="85995"/>
    <lineage>
        <taxon>Eukaryota</taxon>
        <taxon>Fungi</taxon>
        <taxon>Dikarya</taxon>
        <taxon>Ascomycota</taxon>
        <taxon>Pezizomycotina</taxon>
        <taxon>Sordariomycetes</taxon>
        <taxon>Sordariomycetidae</taxon>
        <taxon>Sordariales</taxon>
        <taxon>Chaetomiaceae</taxon>
        <taxon>Mycothermus</taxon>
    </lineage>
</organism>
<name>A0ABR3VNU6_HUMIN</name>
<evidence type="ECO:0000313" key="2">
    <source>
        <dbReference type="EMBL" id="KAL1843221.1"/>
    </source>
</evidence>
<gene>
    <name evidence="2" type="ORF">VTJ49DRAFT_2552</name>
</gene>
<feature type="region of interest" description="Disordered" evidence="1">
    <location>
        <begin position="91"/>
        <end position="118"/>
    </location>
</feature>
<dbReference type="EMBL" id="JAZGSY010000021">
    <property type="protein sequence ID" value="KAL1843221.1"/>
    <property type="molecule type" value="Genomic_DNA"/>
</dbReference>
<reference evidence="2 3" key="1">
    <citation type="journal article" date="2024" name="Commun. Biol.">
        <title>Comparative genomic analysis of thermophilic fungi reveals convergent evolutionary adaptations and gene losses.</title>
        <authorList>
            <person name="Steindorff A.S."/>
            <person name="Aguilar-Pontes M.V."/>
            <person name="Robinson A.J."/>
            <person name="Andreopoulos B."/>
            <person name="LaButti K."/>
            <person name="Kuo A."/>
            <person name="Mondo S."/>
            <person name="Riley R."/>
            <person name="Otillar R."/>
            <person name="Haridas S."/>
            <person name="Lipzen A."/>
            <person name="Grimwood J."/>
            <person name="Schmutz J."/>
            <person name="Clum A."/>
            <person name="Reid I.D."/>
            <person name="Moisan M.C."/>
            <person name="Butler G."/>
            <person name="Nguyen T.T.M."/>
            <person name="Dewar K."/>
            <person name="Conant G."/>
            <person name="Drula E."/>
            <person name="Henrissat B."/>
            <person name="Hansel C."/>
            <person name="Singer S."/>
            <person name="Hutchinson M.I."/>
            <person name="de Vries R.P."/>
            <person name="Natvig D.O."/>
            <person name="Powell A.J."/>
            <person name="Tsang A."/>
            <person name="Grigoriev I.V."/>
        </authorList>
    </citation>
    <scope>NUCLEOTIDE SEQUENCE [LARGE SCALE GENOMIC DNA]</scope>
    <source>
        <strain evidence="2 3">CBS 620.91</strain>
    </source>
</reference>
<accession>A0ABR3VNU6</accession>
<evidence type="ECO:0000313" key="3">
    <source>
        <dbReference type="Proteomes" id="UP001583172"/>
    </source>
</evidence>
<protein>
    <submittedName>
        <fullName evidence="2">Uncharacterized protein</fullName>
    </submittedName>
</protein>
<proteinExistence type="predicted"/>